<dbReference type="RefSeq" id="WP_108735525.1">
    <property type="nucleotide sequence ID" value="NZ_CP020919.1"/>
</dbReference>
<reference evidence="2 3" key="1">
    <citation type="submission" date="2017-04" db="EMBL/GenBank/DDBJ databases">
        <title>Complete genome sequence of Flavobacterium kingsejong AJ004.</title>
        <authorList>
            <person name="Lee P.C."/>
        </authorList>
    </citation>
    <scope>NUCLEOTIDE SEQUENCE [LARGE SCALE GENOMIC DNA]</scope>
    <source>
        <strain evidence="2 3">AJ004</strain>
    </source>
</reference>
<evidence type="ECO:0000313" key="2">
    <source>
        <dbReference type="EMBL" id="AWG23853.1"/>
    </source>
</evidence>
<dbReference type="Proteomes" id="UP000244677">
    <property type="component" value="Chromosome"/>
</dbReference>
<evidence type="ECO:0000313" key="3">
    <source>
        <dbReference type="Proteomes" id="UP000244677"/>
    </source>
</evidence>
<keyword evidence="1" id="KW-0732">Signal</keyword>
<evidence type="ECO:0000256" key="1">
    <source>
        <dbReference type="SAM" id="SignalP"/>
    </source>
</evidence>
<feature type="signal peptide" evidence="1">
    <location>
        <begin position="1"/>
        <end position="23"/>
    </location>
</feature>
<proteinExistence type="predicted"/>
<dbReference type="KEGG" id="fki:FK004_00755"/>
<dbReference type="OrthoDB" id="761443at2"/>
<gene>
    <name evidence="2" type="ORF">FK004_00755</name>
</gene>
<dbReference type="PROSITE" id="PS51257">
    <property type="entry name" value="PROKAR_LIPOPROTEIN"/>
    <property type="match status" value="1"/>
</dbReference>
<keyword evidence="3" id="KW-1185">Reference proteome</keyword>
<dbReference type="EMBL" id="CP020919">
    <property type="protein sequence ID" value="AWG23853.1"/>
    <property type="molecule type" value="Genomic_DNA"/>
</dbReference>
<sequence>MSKKTLFQLAILALLFTSCMKQSNKNTHSEVSESFLPMQIGNYWKNNAQNYTEIQDTVKINGETYYKFYSLIGGDAVSTTYLRIDKDNQLWESYPSDPKSKYLKARFNGKINDTFFTLNDKSENDNKVTITEKTEKKMTFSYDMIYHPNLKGQPNPVSYIKGQGFEGDWNGLKINGVIIK</sequence>
<name>A0A2S1LJA6_9FLAO</name>
<protein>
    <recommendedName>
        <fullName evidence="4">Lipoprotein</fullName>
    </recommendedName>
</protein>
<feature type="chain" id="PRO_5015771603" description="Lipoprotein" evidence="1">
    <location>
        <begin position="24"/>
        <end position="180"/>
    </location>
</feature>
<organism evidence="2 3">
    <name type="scientific">Flavobacterium kingsejongi</name>
    <dbReference type="NCBI Taxonomy" id="1678728"/>
    <lineage>
        <taxon>Bacteria</taxon>
        <taxon>Pseudomonadati</taxon>
        <taxon>Bacteroidota</taxon>
        <taxon>Flavobacteriia</taxon>
        <taxon>Flavobacteriales</taxon>
        <taxon>Flavobacteriaceae</taxon>
        <taxon>Flavobacterium</taxon>
    </lineage>
</organism>
<dbReference type="AlphaFoldDB" id="A0A2S1LJA6"/>
<accession>A0A2S1LJA6</accession>
<evidence type="ECO:0008006" key="4">
    <source>
        <dbReference type="Google" id="ProtNLM"/>
    </source>
</evidence>